<feature type="transmembrane region" description="Helical" evidence="5">
    <location>
        <begin position="7"/>
        <end position="25"/>
    </location>
</feature>
<feature type="transmembrane region" description="Helical" evidence="5">
    <location>
        <begin position="69"/>
        <end position="86"/>
    </location>
</feature>
<dbReference type="CDD" id="cd17393">
    <property type="entry name" value="MFS_MosC_like"/>
    <property type="match status" value="1"/>
</dbReference>
<evidence type="ECO:0000313" key="6">
    <source>
        <dbReference type="EMBL" id="MDQ0010589.1"/>
    </source>
</evidence>
<feature type="transmembrane region" description="Helical" evidence="5">
    <location>
        <begin position="92"/>
        <end position="111"/>
    </location>
</feature>
<feature type="transmembrane region" description="Helical" evidence="5">
    <location>
        <begin position="349"/>
        <end position="370"/>
    </location>
</feature>
<dbReference type="Gene3D" id="1.20.1250.20">
    <property type="entry name" value="MFS general substrate transporter like domains"/>
    <property type="match status" value="2"/>
</dbReference>
<evidence type="ECO:0000256" key="1">
    <source>
        <dbReference type="ARBA" id="ARBA00004141"/>
    </source>
</evidence>
<evidence type="ECO:0000256" key="3">
    <source>
        <dbReference type="ARBA" id="ARBA00022989"/>
    </source>
</evidence>
<feature type="transmembrane region" description="Helical" evidence="5">
    <location>
        <begin position="132"/>
        <end position="153"/>
    </location>
</feature>
<dbReference type="PANTHER" id="PTHR23514:SF13">
    <property type="entry name" value="INNER MEMBRANE PROTEIN YBJJ"/>
    <property type="match status" value="1"/>
</dbReference>
<gene>
    <name evidence="6" type="ORF">J2T07_002779</name>
</gene>
<feature type="transmembrane region" description="Helical" evidence="5">
    <location>
        <begin position="190"/>
        <end position="211"/>
    </location>
</feature>
<accession>A0ABT9SZZ7</accession>
<dbReference type="Proteomes" id="UP001237737">
    <property type="component" value="Unassembled WGS sequence"/>
</dbReference>
<dbReference type="SUPFAM" id="SSF103473">
    <property type="entry name" value="MFS general substrate transporter"/>
    <property type="match status" value="1"/>
</dbReference>
<dbReference type="RefSeq" id="WP_306850667.1">
    <property type="nucleotide sequence ID" value="NZ_JAUSSK010000003.1"/>
</dbReference>
<dbReference type="InterPro" id="IPR036259">
    <property type="entry name" value="MFS_trans_sf"/>
</dbReference>
<evidence type="ECO:0000256" key="2">
    <source>
        <dbReference type="ARBA" id="ARBA00022692"/>
    </source>
</evidence>
<proteinExistence type="predicted"/>
<sequence length="372" mass="37795">MKPARATRLIFLLSGIGMASWAPMVPYAKARLGLDDAALGLVLLSMGCGAVAAMPLAGFLTNRYGNRDVIGVSGLLVCVALPLLTIATNAYWLGAALLFFGAALGVVDVAMNAHAVDVEKHAGKPMMSGFHGLFSVGGLVGSAGMAALLKAGAPLTGSALAVSAALLVIVVTQWRHFLVRLDDAGQSHSIFRVPSASVFLLGFLCLVVFLAEGAMLDWSAVFLRFSRGFDPSLAGLGYAAFSIAMACGRLLGDRITASVGPVTIVRVGALLAALGFFLATILPWGPAAMLGFILVGIGASNIVPVLFSAAGRQPGMSPGIAIATVTSLGYAGMLAGPAVIGFAAHLSSLSLALCGVAVLLVVVSTCASIARR</sequence>
<feature type="transmembrane region" description="Helical" evidence="5">
    <location>
        <begin position="231"/>
        <end position="251"/>
    </location>
</feature>
<evidence type="ECO:0000256" key="5">
    <source>
        <dbReference type="SAM" id="Phobius"/>
    </source>
</evidence>
<protein>
    <submittedName>
        <fullName evidence="6">MFS family arabinose efflux permease</fullName>
    </submittedName>
</protein>
<evidence type="ECO:0000256" key="4">
    <source>
        <dbReference type="ARBA" id="ARBA00023136"/>
    </source>
</evidence>
<feature type="transmembrane region" description="Helical" evidence="5">
    <location>
        <begin position="37"/>
        <end position="57"/>
    </location>
</feature>
<dbReference type="Pfam" id="PF07690">
    <property type="entry name" value="MFS_1"/>
    <property type="match status" value="1"/>
</dbReference>
<reference evidence="6 7" key="1">
    <citation type="submission" date="2023-07" db="EMBL/GenBank/DDBJ databases">
        <title>Sorghum-associated microbial communities from plants grown in Nebraska, USA.</title>
        <authorList>
            <person name="Schachtman D."/>
        </authorList>
    </citation>
    <scope>NUCLEOTIDE SEQUENCE [LARGE SCALE GENOMIC DNA]</scope>
    <source>
        <strain evidence="6 7">CC60</strain>
    </source>
</reference>
<comment type="caution">
    <text evidence="6">The sequence shown here is derived from an EMBL/GenBank/DDBJ whole genome shotgun (WGS) entry which is preliminary data.</text>
</comment>
<feature type="transmembrane region" description="Helical" evidence="5">
    <location>
        <begin position="288"/>
        <end position="307"/>
    </location>
</feature>
<name>A0ABT9SZZ7_9GAMM</name>
<dbReference type="InterPro" id="IPR051788">
    <property type="entry name" value="MFS_Transporter"/>
</dbReference>
<keyword evidence="4 5" id="KW-0472">Membrane</keyword>
<keyword evidence="7" id="KW-1185">Reference proteome</keyword>
<feature type="transmembrane region" description="Helical" evidence="5">
    <location>
        <begin position="263"/>
        <end position="282"/>
    </location>
</feature>
<feature type="transmembrane region" description="Helical" evidence="5">
    <location>
        <begin position="319"/>
        <end position="343"/>
    </location>
</feature>
<dbReference type="EMBL" id="JAUSSK010000003">
    <property type="protein sequence ID" value="MDQ0010589.1"/>
    <property type="molecule type" value="Genomic_DNA"/>
</dbReference>
<comment type="subcellular location">
    <subcellularLocation>
        <location evidence="1">Membrane</location>
        <topology evidence="1">Multi-pass membrane protein</topology>
    </subcellularLocation>
</comment>
<keyword evidence="3 5" id="KW-1133">Transmembrane helix</keyword>
<organism evidence="6 7">
    <name type="scientific">Luteibacter jiangsuensis</name>
    <dbReference type="NCBI Taxonomy" id="637577"/>
    <lineage>
        <taxon>Bacteria</taxon>
        <taxon>Pseudomonadati</taxon>
        <taxon>Pseudomonadota</taxon>
        <taxon>Gammaproteobacteria</taxon>
        <taxon>Lysobacterales</taxon>
        <taxon>Rhodanobacteraceae</taxon>
        <taxon>Luteibacter</taxon>
    </lineage>
</organism>
<evidence type="ECO:0000313" key="7">
    <source>
        <dbReference type="Proteomes" id="UP001237737"/>
    </source>
</evidence>
<keyword evidence="2 5" id="KW-0812">Transmembrane</keyword>
<dbReference type="InterPro" id="IPR011701">
    <property type="entry name" value="MFS"/>
</dbReference>
<feature type="transmembrane region" description="Helical" evidence="5">
    <location>
        <begin position="159"/>
        <end position="178"/>
    </location>
</feature>
<dbReference type="PANTHER" id="PTHR23514">
    <property type="entry name" value="BYPASS OF STOP CODON PROTEIN 6"/>
    <property type="match status" value="1"/>
</dbReference>